<comment type="caution">
    <text evidence="3">The sequence shown here is derived from an EMBL/GenBank/DDBJ whole genome shotgun (WGS) entry which is preliminary data.</text>
</comment>
<organism evidence="3 4">
    <name type="scientific">Xenotaenia resolanae</name>
    <dbReference type="NCBI Taxonomy" id="208358"/>
    <lineage>
        <taxon>Eukaryota</taxon>
        <taxon>Metazoa</taxon>
        <taxon>Chordata</taxon>
        <taxon>Craniata</taxon>
        <taxon>Vertebrata</taxon>
        <taxon>Euteleostomi</taxon>
        <taxon>Actinopterygii</taxon>
        <taxon>Neopterygii</taxon>
        <taxon>Teleostei</taxon>
        <taxon>Neoteleostei</taxon>
        <taxon>Acanthomorphata</taxon>
        <taxon>Ovalentaria</taxon>
        <taxon>Atherinomorphae</taxon>
        <taxon>Cyprinodontiformes</taxon>
        <taxon>Goodeidae</taxon>
        <taxon>Xenotaenia</taxon>
    </lineage>
</organism>
<proteinExistence type="predicted"/>
<sequence>MMIFILKEASTTTTPQSLSSSPSPSSSETNKLSEKPAAASGLQLYVGLTLVAKIILLSTPLVIFCKKRRVTKTKGEDTQNTKNSCVVLPLKTTFIPKLF</sequence>
<feature type="region of interest" description="Disordered" evidence="1">
    <location>
        <begin position="1"/>
        <end position="34"/>
    </location>
</feature>
<evidence type="ECO:0000256" key="2">
    <source>
        <dbReference type="SAM" id="Phobius"/>
    </source>
</evidence>
<protein>
    <submittedName>
        <fullName evidence="3">Uncharacterized protein</fullName>
    </submittedName>
</protein>
<dbReference type="EMBL" id="JAHRIM010068192">
    <property type="protein sequence ID" value="MEQ2272370.1"/>
    <property type="molecule type" value="Genomic_DNA"/>
</dbReference>
<reference evidence="3 4" key="1">
    <citation type="submission" date="2021-06" db="EMBL/GenBank/DDBJ databases">
        <authorList>
            <person name="Palmer J.M."/>
        </authorList>
    </citation>
    <scope>NUCLEOTIDE SEQUENCE [LARGE SCALE GENOMIC DNA]</scope>
    <source>
        <strain evidence="3 4">XR_2019</strain>
        <tissue evidence="3">Muscle</tissue>
    </source>
</reference>
<accession>A0ABV0WS76</accession>
<evidence type="ECO:0000313" key="3">
    <source>
        <dbReference type="EMBL" id="MEQ2272370.1"/>
    </source>
</evidence>
<evidence type="ECO:0000256" key="1">
    <source>
        <dbReference type="SAM" id="MobiDB-lite"/>
    </source>
</evidence>
<feature type="compositionally biased region" description="Low complexity" evidence="1">
    <location>
        <begin position="10"/>
        <end position="29"/>
    </location>
</feature>
<feature type="transmembrane region" description="Helical" evidence="2">
    <location>
        <begin position="42"/>
        <end position="64"/>
    </location>
</feature>
<evidence type="ECO:0000313" key="4">
    <source>
        <dbReference type="Proteomes" id="UP001444071"/>
    </source>
</evidence>
<keyword evidence="2" id="KW-0812">Transmembrane</keyword>
<dbReference type="Proteomes" id="UP001444071">
    <property type="component" value="Unassembled WGS sequence"/>
</dbReference>
<gene>
    <name evidence="3" type="ORF">XENORESO_020611</name>
</gene>
<keyword evidence="4" id="KW-1185">Reference proteome</keyword>
<keyword evidence="2" id="KW-1133">Transmembrane helix</keyword>
<name>A0ABV0WS76_9TELE</name>
<keyword evidence="2" id="KW-0472">Membrane</keyword>